<evidence type="ECO:0000256" key="5">
    <source>
        <dbReference type="ARBA" id="ARBA00022840"/>
    </source>
</evidence>
<keyword evidence="4 9" id="KW-0547">Nucleotide-binding</keyword>
<dbReference type="SUPFAM" id="SSF52402">
    <property type="entry name" value="Adenine nucleotide alpha hydrolases-like"/>
    <property type="match status" value="1"/>
</dbReference>
<keyword evidence="7" id="KW-1015">Disulfide bond</keyword>
<dbReference type="Pfam" id="PF03054">
    <property type="entry name" value="tRNA_Me_trans"/>
    <property type="match status" value="1"/>
</dbReference>
<dbReference type="Pfam" id="PF20258">
    <property type="entry name" value="tRNA_Me_trans_C"/>
    <property type="match status" value="1"/>
</dbReference>
<feature type="domain" description="tRNA-specific 2-thiouridylase MnmA-like central" evidence="11">
    <location>
        <begin position="205"/>
        <end position="267"/>
    </location>
</feature>
<evidence type="ECO:0000256" key="2">
    <source>
        <dbReference type="ARBA" id="ARBA00022679"/>
    </source>
</evidence>
<dbReference type="Proteomes" id="UP001214250">
    <property type="component" value="Chromosome 2"/>
</dbReference>
<evidence type="ECO:0000256" key="4">
    <source>
        <dbReference type="ARBA" id="ARBA00022741"/>
    </source>
</evidence>
<keyword evidence="13" id="KW-1185">Reference proteome</keyword>
<organism evidence="12 13">
    <name type="scientific">Lentisphaera profundi</name>
    <dbReference type="NCBI Taxonomy" id="1658616"/>
    <lineage>
        <taxon>Bacteria</taxon>
        <taxon>Pseudomonadati</taxon>
        <taxon>Lentisphaerota</taxon>
        <taxon>Lentisphaeria</taxon>
        <taxon>Lentisphaerales</taxon>
        <taxon>Lentisphaeraceae</taxon>
        <taxon>Lentisphaera</taxon>
    </lineage>
</organism>
<comment type="subcellular location">
    <subcellularLocation>
        <location evidence="9">Cytoplasm</location>
    </subcellularLocation>
</comment>
<keyword evidence="5 9" id="KW-0067">ATP-binding</keyword>
<proteinExistence type="inferred from homology"/>
<comment type="similarity">
    <text evidence="9">Belongs to the MnmA/TRMU family.</text>
</comment>
<feature type="active site" description="Nucleophile" evidence="9">
    <location>
        <position position="100"/>
    </location>
</feature>
<dbReference type="GO" id="GO:0103016">
    <property type="term" value="F:tRNA-uridine 2-sulfurtransferase activity"/>
    <property type="evidence" value="ECO:0007669"/>
    <property type="project" value="UniProtKB-EC"/>
</dbReference>
<evidence type="ECO:0000256" key="8">
    <source>
        <dbReference type="ARBA" id="ARBA00051542"/>
    </source>
</evidence>
<evidence type="ECO:0000256" key="9">
    <source>
        <dbReference type="HAMAP-Rule" id="MF_00144"/>
    </source>
</evidence>
<comment type="function">
    <text evidence="9">Catalyzes the 2-thiolation of uridine at the wobble position (U34) of tRNA, leading to the formation of s(2)U34.</text>
</comment>
<comment type="catalytic activity">
    <reaction evidence="8 9">
        <text>S-sulfanyl-L-cysteinyl-[protein] + uridine(34) in tRNA + AH2 + ATP = 2-thiouridine(34) in tRNA + L-cysteinyl-[protein] + A + AMP + diphosphate + H(+)</text>
        <dbReference type="Rhea" id="RHEA:47032"/>
        <dbReference type="Rhea" id="RHEA-COMP:10131"/>
        <dbReference type="Rhea" id="RHEA-COMP:11726"/>
        <dbReference type="Rhea" id="RHEA-COMP:11727"/>
        <dbReference type="Rhea" id="RHEA-COMP:11728"/>
        <dbReference type="ChEBI" id="CHEBI:13193"/>
        <dbReference type="ChEBI" id="CHEBI:15378"/>
        <dbReference type="ChEBI" id="CHEBI:17499"/>
        <dbReference type="ChEBI" id="CHEBI:29950"/>
        <dbReference type="ChEBI" id="CHEBI:30616"/>
        <dbReference type="ChEBI" id="CHEBI:33019"/>
        <dbReference type="ChEBI" id="CHEBI:61963"/>
        <dbReference type="ChEBI" id="CHEBI:65315"/>
        <dbReference type="ChEBI" id="CHEBI:87170"/>
        <dbReference type="ChEBI" id="CHEBI:456215"/>
        <dbReference type="EC" id="2.8.1.13"/>
    </reaction>
</comment>
<dbReference type="HAMAP" id="MF_00144">
    <property type="entry name" value="tRNA_thiouridyl_MnmA"/>
    <property type="match status" value="1"/>
</dbReference>
<dbReference type="InterPro" id="IPR004506">
    <property type="entry name" value="MnmA-like"/>
</dbReference>
<feature type="binding site" evidence="9">
    <location>
        <begin position="6"/>
        <end position="13"/>
    </location>
    <ligand>
        <name>ATP</name>
        <dbReference type="ChEBI" id="CHEBI:30616"/>
    </ligand>
</feature>
<reference evidence="12 13" key="1">
    <citation type="submission" date="2023-02" db="EMBL/GenBank/DDBJ databases">
        <title>Genome sequence of Lentisphaera profundi SAORIC-696.</title>
        <authorList>
            <person name="Kim e."/>
            <person name="Cho J.-C."/>
            <person name="Choi A."/>
            <person name="Kang I."/>
        </authorList>
    </citation>
    <scope>NUCLEOTIDE SEQUENCE [LARGE SCALE GENOMIC DNA]</scope>
    <source>
        <strain evidence="12 13">SAORIC-696</strain>
    </source>
</reference>
<dbReference type="Pfam" id="PF20259">
    <property type="entry name" value="tRNA_Me_trans_M"/>
    <property type="match status" value="1"/>
</dbReference>
<evidence type="ECO:0000256" key="6">
    <source>
        <dbReference type="ARBA" id="ARBA00022884"/>
    </source>
</evidence>
<feature type="binding site" evidence="9">
    <location>
        <position position="123"/>
    </location>
    <ligand>
        <name>ATP</name>
        <dbReference type="ChEBI" id="CHEBI:30616"/>
    </ligand>
</feature>
<dbReference type="CDD" id="cd01998">
    <property type="entry name" value="MnmA_TRMU-like"/>
    <property type="match status" value="1"/>
</dbReference>
<evidence type="ECO:0000256" key="1">
    <source>
        <dbReference type="ARBA" id="ARBA00022555"/>
    </source>
</evidence>
<evidence type="ECO:0000259" key="10">
    <source>
        <dbReference type="Pfam" id="PF20258"/>
    </source>
</evidence>
<comment type="caution">
    <text evidence="9">Lacks conserved residue(s) required for the propagation of feature annotation.</text>
</comment>
<keyword evidence="6 9" id="KW-0694">RNA-binding</keyword>
<accession>A0ABY7VXT0</accession>
<evidence type="ECO:0000256" key="7">
    <source>
        <dbReference type="ARBA" id="ARBA00023157"/>
    </source>
</evidence>
<keyword evidence="3 9" id="KW-0819">tRNA processing</keyword>
<evidence type="ECO:0000313" key="13">
    <source>
        <dbReference type="Proteomes" id="UP001214250"/>
    </source>
</evidence>
<keyword evidence="9" id="KW-0963">Cytoplasm</keyword>
<feature type="region of interest" description="Interaction with tRNA" evidence="9">
    <location>
        <begin position="146"/>
        <end position="148"/>
    </location>
</feature>
<dbReference type="NCBIfam" id="NF001138">
    <property type="entry name" value="PRK00143.1"/>
    <property type="match status" value="1"/>
</dbReference>
<evidence type="ECO:0000256" key="3">
    <source>
        <dbReference type="ARBA" id="ARBA00022694"/>
    </source>
</evidence>
<feature type="site" description="Interaction with tRNA" evidence="9">
    <location>
        <position position="124"/>
    </location>
</feature>
<dbReference type="PANTHER" id="PTHR43052:SF1">
    <property type="entry name" value="TRNA-5-TAURINOMETHYLURIDINE 2-SULFURTRANSFERASE"/>
    <property type="match status" value="1"/>
</dbReference>
<sequence length="353" mass="40023">MKIAMLLSGGVDSSVALRLLKEQGGHEITAFYLKIWLEDELAFLGECPWEEDMQYVRAVCEELDIPLQVVPLQKEYMERVVSYVLAELKQGRTPSPDILCNERIKFGAFFDAIDESYDKVATGHYAQVRENEEGLFELLRAPDPVKDQTYFLSSLSQAQLSRALFPIGSLLKSRVRELAEEYDLPNKIRKDSQGICFLGKISYPDFVRFHLGEKKGKIVEIETDEKKGEHKGVWFHTIGQRSGLGLSGGPWYVVKKDLATNIVYISHKNGLEDQLRNEVTVNTVHWTSGKLPEKTDLKVKLRHGPQMVDARIMDLGDNRIFIKLAEKDKGIAPGQSCIFYDDLICLGRGVIEK</sequence>
<dbReference type="InterPro" id="IPR023382">
    <property type="entry name" value="MnmA-like_central_sf"/>
</dbReference>
<name>A0ABY7VXT0_9BACT</name>
<dbReference type="InterPro" id="IPR051305">
    <property type="entry name" value="tRNA_2-thiouridylase_MnmA"/>
</dbReference>
<protein>
    <recommendedName>
        <fullName evidence="9">tRNA-specific 2-thiouridylase MnmA</fullName>
        <ecNumber evidence="9">2.8.1.13</ecNumber>
    </recommendedName>
</protein>
<gene>
    <name evidence="9 12" type="primary">mnmA</name>
    <name evidence="12" type="ORF">PQO03_11825</name>
</gene>
<evidence type="ECO:0000313" key="12">
    <source>
        <dbReference type="EMBL" id="WDE98527.1"/>
    </source>
</evidence>
<evidence type="ECO:0000259" key="11">
    <source>
        <dbReference type="Pfam" id="PF20259"/>
    </source>
</evidence>
<feature type="domain" description="tRNA-specific 2-thiouridylase MnmA-like C-terminal" evidence="10">
    <location>
        <begin position="277"/>
        <end position="351"/>
    </location>
</feature>
<dbReference type="Gene3D" id="3.40.50.620">
    <property type="entry name" value="HUPs"/>
    <property type="match status" value="1"/>
</dbReference>
<dbReference type="InterPro" id="IPR014729">
    <property type="entry name" value="Rossmann-like_a/b/a_fold"/>
</dbReference>
<dbReference type="InterPro" id="IPR046885">
    <property type="entry name" value="MnmA-like_C"/>
</dbReference>
<feature type="active site" description="Cysteine persulfide intermediate" evidence="9">
    <location>
        <position position="196"/>
    </location>
</feature>
<keyword evidence="2 9" id="KW-0808">Transferase</keyword>
<dbReference type="PANTHER" id="PTHR43052">
    <property type="match status" value="1"/>
</dbReference>
<dbReference type="Gene3D" id="2.40.30.10">
    <property type="entry name" value="Translation factors"/>
    <property type="match status" value="1"/>
</dbReference>
<feature type="site" description="Interaction with tRNA" evidence="9">
    <location>
        <position position="335"/>
    </location>
</feature>
<feature type="binding site" evidence="9">
    <location>
        <position position="33"/>
    </location>
    <ligand>
        <name>ATP</name>
        <dbReference type="ChEBI" id="CHEBI:30616"/>
    </ligand>
</feature>
<dbReference type="RefSeq" id="WP_274153398.1">
    <property type="nucleotide sequence ID" value="NZ_CP117812.1"/>
</dbReference>
<dbReference type="EMBL" id="CP117812">
    <property type="protein sequence ID" value="WDE98527.1"/>
    <property type="molecule type" value="Genomic_DNA"/>
</dbReference>
<dbReference type="EC" id="2.8.1.13" evidence="9"/>
<dbReference type="Gene3D" id="2.30.30.280">
    <property type="entry name" value="Adenine nucleotide alpha hydrolases-like domains"/>
    <property type="match status" value="1"/>
</dbReference>
<dbReference type="InterPro" id="IPR046884">
    <property type="entry name" value="MnmA-like_central"/>
</dbReference>
<keyword evidence="1 9" id="KW-0820">tRNA-binding</keyword>
<dbReference type="NCBIfam" id="TIGR00420">
    <property type="entry name" value="trmU"/>
    <property type="match status" value="1"/>
</dbReference>